<feature type="region of interest" description="Disordered" evidence="6">
    <location>
        <begin position="116"/>
        <end position="154"/>
    </location>
</feature>
<feature type="compositionally biased region" description="Pro residues" evidence="6">
    <location>
        <begin position="852"/>
        <end position="861"/>
    </location>
</feature>
<evidence type="ECO:0000256" key="5">
    <source>
        <dbReference type="PROSITE-ProRule" id="PRU00146"/>
    </source>
</evidence>
<evidence type="ECO:0000256" key="6">
    <source>
        <dbReference type="SAM" id="MobiDB-lite"/>
    </source>
</evidence>
<dbReference type="InterPro" id="IPR001214">
    <property type="entry name" value="SET_dom"/>
</dbReference>
<dbReference type="SUPFAM" id="SSF82199">
    <property type="entry name" value="SET domain"/>
    <property type="match status" value="1"/>
</dbReference>
<evidence type="ECO:0000259" key="7">
    <source>
        <dbReference type="PROSITE" id="PS50016"/>
    </source>
</evidence>
<organism evidence="8 9">
    <name type="scientific">Hohenbuehelia grisea</name>
    <dbReference type="NCBI Taxonomy" id="104357"/>
    <lineage>
        <taxon>Eukaryota</taxon>
        <taxon>Fungi</taxon>
        <taxon>Dikarya</taxon>
        <taxon>Basidiomycota</taxon>
        <taxon>Agaricomycotina</taxon>
        <taxon>Agaricomycetes</taxon>
        <taxon>Agaricomycetidae</taxon>
        <taxon>Agaricales</taxon>
        <taxon>Pleurotineae</taxon>
        <taxon>Pleurotaceae</taxon>
        <taxon>Hohenbuehelia</taxon>
    </lineage>
</organism>
<accession>A0ABR3J9W4</accession>
<evidence type="ECO:0000256" key="4">
    <source>
        <dbReference type="ARBA" id="ARBA00022853"/>
    </source>
</evidence>
<gene>
    <name evidence="8" type="ORF">HGRIS_006567</name>
</gene>
<evidence type="ECO:0000256" key="3">
    <source>
        <dbReference type="ARBA" id="ARBA00022833"/>
    </source>
</evidence>
<evidence type="ECO:0000256" key="1">
    <source>
        <dbReference type="ARBA" id="ARBA00022723"/>
    </source>
</evidence>
<feature type="compositionally biased region" description="Basic and acidic residues" evidence="6">
    <location>
        <begin position="866"/>
        <end position="887"/>
    </location>
</feature>
<feature type="domain" description="PHD-type" evidence="7">
    <location>
        <begin position="49"/>
        <end position="97"/>
    </location>
</feature>
<feature type="region of interest" description="Disordered" evidence="6">
    <location>
        <begin position="499"/>
        <end position="532"/>
    </location>
</feature>
<keyword evidence="2 5" id="KW-0863">Zinc-finger</keyword>
<keyword evidence="4" id="KW-0156">Chromatin regulator</keyword>
<feature type="compositionally biased region" description="Polar residues" evidence="6">
    <location>
        <begin position="960"/>
        <end position="976"/>
    </location>
</feature>
<dbReference type="Gene3D" id="3.30.40.10">
    <property type="entry name" value="Zinc/RING finger domain, C3HC4 (zinc finger)"/>
    <property type="match status" value="1"/>
</dbReference>
<feature type="compositionally biased region" description="Basic and acidic residues" evidence="6">
    <location>
        <begin position="1160"/>
        <end position="1173"/>
    </location>
</feature>
<evidence type="ECO:0000313" key="8">
    <source>
        <dbReference type="EMBL" id="KAL0952277.1"/>
    </source>
</evidence>
<evidence type="ECO:0000256" key="2">
    <source>
        <dbReference type="ARBA" id="ARBA00022771"/>
    </source>
</evidence>
<dbReference type="InterPro" id="IPR046341">
    <property type="entry name" value="SET_dom_sf"/>
</dbReference>
<proteinExistence type="predicted"/>
<dbReference type="Gene3D" id="2.170.270.10">
    <property type="entry name" value="SET domain"/>
    <property type="match status" value="1"/>
</dbReference>
<feature type="region of interest" description="Disordered" evidence="6">
    <location>
        <begin position="640"/>
        <end position="659"/>
    </location>
</feature>
<feature type="compositionally biased region" description="Pro residues" evidence="6">
    <location>
        <begin position="705"/>
        <end position="715"/>
    </location>
</feature>
<feature type="region of interest" description="Disordered" evidence="6">
    <location>
        <begin position="546"/>
        <end position="570"/>
    </location>
</feature>
<dbReference type="PROSITE" id="PS50016">
    <property type="entry name" value="ZF_PHD_2"/>
    <property type="match status" value="1"/>
</dbReference>
<name>A0ABR3J9W4_9AGAR</name>
<dbReference type="EMBL" id="JASNQZ010000010">
    <property type="protein sequence ID" value="KAL0952277.1"/>
    <property type="molecule type" value="Genomic_DNA"/>
</dbReference>
<dbReference type="PANTHER" id="PTHR46462:SF3">
    <property type="entry name" value="UPSET, ISOFORM A"/>
    <property type="match status" value="1"/>
</dbReference>
<dbReference type="PANTHER" id="PTHR46462">
    <property type="entry name" value="UPSET, ISOFORM A"/>
    <property type="match status" value="1"/>
</dbReference>
<dbReference type="Pfam" id="PF00856">
    <property type="entry name" value="SET"/>
    <property type="match status" value="1"/>
</dbReference>
<dbReference type="SUPFAM" id="SSF57903">
    <property type="entry name" value="FYVE/PHD zinc finger"/>
    <property type="match status" value="1"/>
</dbReference>
<dbReference type="InterPro" id="IPR019787">
    <property type="entry name" value="Znf_PHD-finger"/>
</dbReference>
<feature type="compositionally biased region" description="Low complexity" evidence="6">
    <location>
        <begin position="1112"/>
        <end position="1123"/>
    </location>
</feature>
<dbReference type="InterPro" id="IPR011011">
    <property type="entry name" value="Znf_FYVE_PHD"/>
</dbReference>
<feature type="compositionally biased region" description="Pro residues" evidence="6">
    <location>
        <begin position="646"/>
        <end position="656"/>
    </location>
</feature>
<sequence length="1199" mass="129337">MNSDAAEAALGLLELTNPHLQPAATIIPLKRKQPAVSSLPNVEDPTSEAINCICGFTYDDGFSIACDDCSRWCHAACFGIVEGSVPEEWRCWECVPREVDRERAVKVQRARLKALQEQAEGDRHRRRASPGVERKHRRATTVGVEGGGQAGKRKRRLSINAPHTTEDELVDIGDPWTHSYVPITHDIIPHQDTRNRLKRQAQQWRGVTALSPITSLDSTPITLPRDSFLASSTTAIQPLSPSSFSHPTLSLNTNPSVRPPSYALHATSPIPSEHFIAPYTSTITPSASYLSDPLNAYAHIGMPKPFVHLLQPPFDFALDSRITGNQSRFARSGCRPNAVLRPVLCARGGQQEESLSFGVFALRDIHAHEEVVLGWEWDDGNAVHSLPALIEAPNTFPCAFAPNGHSSPRQVEHLRAQMSNIIHSLTSTFTTCACGAKAKDCALTQMAAFVDGELDSYTAPPVDLGPLVGRQRGFKTRERVPFSGGMCGVEQCDDAVSGNYGIRGHPDIRERSLTTPEATSRQTSFEALHAPRPIKALPQIIHSQARLPPSQSTSPPVLPRRPPELHTTDMNIDIVAEDQMPPKMRKRWIHQASDSLRDPNAFNSASPSGSIVSLGSAYSGEAGHSGHSQGGISEDILHIDGHVSSMPPPPVPPPRDPAVVDSISLSLASCSSPRQSMSNIPSTSPSSSFAQLSLLSPLIPGYKPFSPPPAIPPFEPYQESPDSPDSQSTTSIDIEDTHMPSPPPAVQPERSEDDSALAHEHKVRFATPPLPLSLTRIPAEESCAQDTPSSLSSSLPAQRLENAHPIGLGIISPPCSPSLTANGVLETPVSVMDGEQKAVSSPPTIDVGRPAPISPEPPPAPKVKMSLRDFALRKKRQREEELARQHEAPSQSSACVRADEVMTSSIDSSAPATDIPSRLDETPDPTPCRSVSPQEVKKEISVAPPLLPLNQDATLRFDDSSSPTPHSNGKENNCNGISHVVSPLAKVENPETSPFVEPKPMGDSSMMVEVGERCSRSPLPTESPRARSLSPVPSLKSHSRRASQEDGEIVGNYDDAPPPALPVHPKQTSFIPRSHTPPTQPRSFHAAPSSPIASSSSSSARRPSQPLPNYTRPSPSSQPGPSNSRPPPSGPRALRGPSYGAGFPPPRAPAGPQYIPRGPSADRDRSDWDRERAWQGAPRPRGRVYDVFFVTVQIATSTS</sequence>
<keyword evidence="3" id="KW-0862">Zinc</keyword>
<feature type="compositionally biased region" description="Low complexity" evidence="6">
    <location>
        <begin position="1086"/>
        <end position="1104"/>
    </location>
</feature>
<dbReference type="InterPro" id="IPR001965">
    <property type="entry name" value="Znf_PHD"/>
</dbReference>
<dbReference type="SMART" id="SM00317">
    <property type="entry name" value="SET"/>
    <property type="match status" value="1"/>
</dbReference>
<feature type="compositionally biased region" description="Basic residues" evidence="6">
    <location>
        <begin position="124"/>
        <end position="139"/>
    </location>
</feature>
<reference evidence="9" key="1">
    <citation type="submission" date="2024-06" db="EMBL/GenBank/DDBJ databases">
        <title>Multi-omics analyses provide insights into the biosynthesis of the anticancer antibiotic pleurotin in Hohenbuehelia grisea.</title>
        <authorList>
            <person name="Weaver J.A."/>
            <person name="Alberti F."/>
        </authorList>
    </citation>
    <scope>NUCLEOTIDE SEQUENCE [LARGE SCALE GENOMIC DNA]</scope>
    <source>
        <strain evidence="9">T-177</strain>
    </source>
</reference>
<dbReference type="InterPro" id="IPR013083">
    <property type="entry name" value="Znf_RING/FYVE/PHD"/>
</dbReference>
<dbReference type="Proteomes" id="UP001556367">
    <property type="component" value="Unassembled WGS sequence"/>
</dbReference>
<evidence type="ECO:0000313" key="9">
    <source>
        <dbReference type="Proteomes" id="UP001556367"/>
    </source>
</evidence>
<dbReference type="SMART" id="SM00249">
    <property type="entry name" value="PHD"/>
    <property type="match status" value="1"/>
</dbReference>
<feature type="compositionally biased region" description="Polar residues" evidence="6">
    <location>
        <begin position="902"/>
        <end position="911"/>
    </location>
</feature>
<comment type="caution">
    <text evidence="8">The sequence shown here is derived from an EMBL/GenBank/DDBJ whole genome shotgun (WGS) entry which is preliminary data.</text>
</comment>
<feature type="compositionally biased region" description="Polar residues" evidence="6">
    <location>
        <begin position="513"/>
        <end position="525"/>
    </location>
</feature>
<feature type="compositionally biased region" description="Low complexity" evidence="6">
    <location>
        <begin position="716"/>
        <end position="731"/>
    </location>
</feature>
<feature type="region of interest" description="Disordered" evidence="6">
    <location>
        <begin position="705"/>
        <end position="769"/>
    </location>
</feature>
<keyword evidence="1" id="KW-0479">Metal-binding</keyword>
<dbReference type="Pfam" id="PF20826">
    <property type="entry name" value="PHD_5"/>
    <property type="match status" value="1"/>
</dbReference>
<protein>
    <recommendedName>
        <fullName evidence="7">PHD-type domain-containing protein</fullName>
    </recommendedName>
</protein>
<keyword evidence="9" id="KW-1185">Reference proteome</keyword>
<feature type="region of interest" description="Disordered" evidence="6">
    <location>
        <begin position="833"/>
        <end position="1179"/>
    </location>
</feature>